<name>A0A9P5NIE2_GYMJU</name>
<dbReference type="AlphaFoldDB" id="A0A9P5NIE2"/>
<proteinExistence type="predicted"/>
<gene>
    <name evidence="1" type="ORF">CPB84DRAFT_1849693</name>
</gene>
<keyword evidence="2" id="KW-1185">Reference proteome</keyword>
<evidence type="ECO:0000313" key="1">
    <source>
        <dbReference type="EMBL" id="KAF8888180.1"/>
    </source>
</evidence>
<dbReference type="Proteomes" id="UP000724874">
    <property type="component" value="Unassembled WGS sequence"/>
</dbReference>
<accession>A0A9P5NIE2</accession>
<dbReference type="EMBL" id="JADNYJ010000086">
    <property type="protein sequence ID" value="KAF8888180.1"/>
    <property type="molecule type" value="Genomic_DNA"/>
</dbReference>
<evidence type="ECO:0008006" key="3">
    <source>
        <dbReference type="Google" id="ProtNLM"/>
    </source>
</evidence>
<organism evidence="1 2">
    <name type="scientific">Gymnopilus junonius</name>
    <name type="common">Spectacular rustgill mushroom</name>
    <name type="synonym">Gymnopilus spectabilis subsp. junonius</name>
    <dbReference type="NCBI Taxonomy" id="109634"/>
    <lineage>
        <taxon>Eukaryota</taxon>
        <taxon>Fungi</taxon>
        <taxon>Dikarya</taxon>
        <taxon>Basidiomycota</taxon>
        <taxon>Agaricomycotina</taxon>
        <taxon>Agaricomycetes</taxon>
        <taxon>Agaricomycetidae</taxon>
        <taxon>Agaricales</taxon>
        <taxon>Agaricineae</taxon>
        <taxon>Hymenogastraceae</taxon>
        <taxon>Gymnopilus</taxon>
    </lineage>
</organism>
<protein>
    <recommendedName>
        <fullName evidence="3">F-box domain-containing protein</fullName>
    </recommendedName>
</protein>
<comment type="caution">
    <text evidence="1">The sequence shown here is derived from an EMBL/GenBank/DDBJ whole genome shotgun (WGS) entry which is preliminary data.</text>
</comment>
<evidence type="ECO:0000313" key="2">
    <source>
        <dbReference type="Proteomes" id="UP000724874"/>
    </source>
</evidence>
<dbReference type="OrthoDB" id="3070071at2759"/>
<reference evidence="1" key="1">
    <citation type="submission" date="2020-11" db="EMBL/GenBank/DDBJ databases">
        <authorList>
            <consortium name="DOE Joint Genome Institute"/>
            <person name="Ahrendt S."/>
            <person name="Riley R."/>
            <person name="Andreopoulos W."/>
            <person name="LaButti K."/>
            <person name="Pangilinan J."/>
            <person name="Ruiz-duenas F.J."/>
            <person name="Barrasa J.M."/>
            <person name="Sanchez-Garcia M."/>
            <person name="Camarero S."/>
            <person name="Miyauchi S."/>
            <person name="Serrano A."/>
            <person name="Linde D."/>
            <person name="Babiker R."/>
            <person name="Drula E."/>
            <person name="Ayuso-Fernandez I."/>
            <person name="Pacheco R."/>
            <person name="Padilla G."/>
            <person name="Ferreira P."/>
            <person name="Barriuso J."/>
            <person name="Kellner H."/>
            <person name="Castanera R."/>
            <person name="Alfaro M."/>
            <person name="Ramirez L."/>
            <person name="Pisabarro A.G."/>
            <person name="Kuo A."/>
            <person name="Tritt A."/>
            <person name="Lipzen A."/>
            <person name="He G."/>
            <person name="Yan M."/>
            <person name="Ng V."/>
            <person name="Cullen D."/>
            <person name="Martin F."/>
            <person name="Rosso M.-N."/>
            <person name="Henrissat B."/>
            <person name="Hibbett D."/>
            <person name="Martinez A.T."/>
            <person name="Grigoriev I.V."/>
        </authorList>
    </citation>
    <scope>NUCLEOTIDE SEQUENCE</scope>
    <source>
        <strain evidence="1">AH 44721</strain>
    </source>
</reference>
<sequence>MSADVIPSSVLSHPHGFPLELLNEVLVFCGPDDLTAVALANRTYRYEAERMLYRSITLQISGSTTDIVDSEVKTVSCLWTLANVPSKARMVTSFEFTHKGYRPLSHSILSSLCASLPEMMSLKHLKLFHPETTLLQFEEDPEHSLLLALGQCTFSLSAVYIPSSLVDEWLLTQCRLEILEMHANPSQISGPPVLDTQQLSICKQVLLSSEFPLTVFFVSVASHSSVDKVVAFPIISDNTSQPWSAKKIADSLIWGKPSKLRTFRLVVKNLSDEDTIYNILTSLAESFPNIESLMFVINQPQTHLVRTLNVIL</sequence>